<dbReference type="STRING" id="694270.A0A395SHZ5"/>
<reference evidence="1 2" key="1">
    <citation type="journal article" date="2018" name="PLoS Pathog.">
        <title>Evolution of structural diversity of trichothecenes, a family of toxins produced by plant pathogenic and entomopathogenic fungi.</title>
        <authorList>
            <person name="Proctor R.H."/>
            <person name="McCormick S.P."/>
            <person name="Kim H.S."/>
            <person name="Cardoza R.E."/>
            <person name="Stanley A.M."/>
            <person name="Lindo L."/>
            <person name="Kelly A."/>
            <person name="Brown D.W."/>
            <person name="Lee T."/>
            <person name="Vaughan M.M."/>
            <person name="Alexander N.J."/>
            <person name="Busman M."/>
            <person name="Gutierrez S."/>
        </authorList>
    </citation>
    <scope>NUCLEOTIDE SEQUENCE [LARGE SCALE GENOMIC DNA]</scope>
    <source>
        <strain evidence="1 2">NRRL 20695</strain>
    </source>
</reference>
<protein>
    <submittedName>
        <fullName evidence="1">Uncharacterized protein</fullName>
    </submittedName>
</protein>
<name>A0A395SHZ5_9HYPO</name>
<gene>
    <name evidence="1" type="ORF">FLONG3_7041</name>
</gene>
<accession>A0A395SHZ5</accession>
<keyword evidence="2" id="KW-1185">Reference proteome</keyword>
<dbReference type="Proteomes" id="UP000266234">
    <property type="component" value="Unassembled WGS sequence"/>
</dbReference>
<comment type="caution">
    <text evidence="1">The sequence shown here is derived from an EMBL/GenBank/DDBJ whole genome shotgun (WGS) entry which is preliminary data.</text>
</comment>
<sequence length="231" mass="26397">MSNRVPEMKELHDIPYCFWHPDVPSQDTLRQLLKHHPTSLMRYQVGRACAVGGYTELYQELDLRPDAAIAEEARDNLPTSKAIYDLVMGAPSLYRVMDDYNTCIFENPELGASLNGDTCVRSTLDQRQPVNHALFPPPFDITEDWCLGADGQRLEERPIPKDTLNLLYLPLPRHLPTVDKDILILMAAFTGNIDRYVRPRRPRTFNGEMQCIVRGIYHDTFLPGGVMISRN</sequence>
<proteinExistence type="predicted"/>
<dbReference type="EMBL" id="PXOG01000155">
    <property type="protein sequence ID" value="RGP71737.1"/>
    <property type="molecule type" value="Genomic_DNA"/>
</dbReference>
<dbReference type="AlphaFoldDB" id="A0A395SHZ5"/>
<organism evidence="1 2">
    <name type="scientific">Fusarium longipes</name>
    <dbReference type="NCBI Taxonomy" id="694270"/>
    <lineage>
        <taxon>Eukaryota</taxon>
        <taxon>Fungi</taxon>
        <taxon>Dikarya</taxon>
        <taxon>Ascomycota</taxon>
        <taxon>Pezizomycotina</taxon>
        <taxon>Sordariomycetes</taxon>
        <taxon>Hypocreomycetidae</taxon>
        <taxon>Hypocreales</taxon>
        <taxon>Nectriaceae</taxon>
        <taxon>Fusarium</taxon>
    </lineage>
</organism>
<evidence type="ECO:0000313" key="2">
    <source>
        <dbReference type="Proteomes" id="UP000266234"/>
    </source>
</evidence>
<evidence type="ECO:0000313" key="1">
    <source>
        <dbReference type="EMBL" id="RGP71737.1"/>
    </source>
</evidence>
<dbReference type="OrthoDB" id="4360026at2759"/>